<evidence type="ECO:0000256" key="5">
    <source>
        <dbReference type="ARBA" id="ARBA00022824"/>
    </source>
</evidence>
<comment type="caution">
    <text evidence="10">Lacks conserved residue(s) required for the propagation of feature annotation.</text>
</comment>
<keyword evidence="10" id="KW-0813">Transport</keyword>
<dbReference type="AlphaFoldDB" id="A0A2U1IYL7"/>
<evidence type="ECO:0000256" key="4">
    <source>
        <dbReference type="ARBA" id="ARBA00022692"/>
    </source>
</evidence>
<accession>A0A2U1IYL7</accession>
<evidence type="ECO:0000256" key="10">
    <source>
        <dbReference type="RuleBase" id="RU365067"/>
    </source>
</evidence>
<evidence type="ECO:0000256" key="1">
    <source>
        <dbReference type="ARBA" id="ARBA00004477"/>
    </source>
</evidence>
<gene>
    <name evidence="11" type="ORF">BB558_006158</name>
</gene>
<keyword evidence="5 10" id="KW-0256">Endoplasmic reticulum</keyword>
<dbReference type="GO" id="GO:0005789">
    <property type="term" value="C:endoplasmic reticulum membrane"/>
    <property type="evidence" value="ECO:0007669"/>
    <property type="project" value="UniProtKB-SubCell"/>
</dbReference>
<comment type="subcellular location">
    <subcellularLocation>
        <location evidence="1 10">Endoplasmic reticulum membrane</location>
        <topology evidence="1 10">Multi-pass membrane protein</topology>
    </subcellularLocation>
</comment>
<protein>
    <recommendedName>
        <fullName evidence="8 10">Man(5)GlcNAc(2)-PP-dolichol translocation protein RFT1</fullName>
    </recommendedName>
</protein>
<evidence type="ECO:0000256" key="2">
    <source>
        <dbReference type="ARBA" id="ARBA00004922"/>
    </source>
</evidence>
<evidence type="ECO:0000256" key="8">
    <source>
        <dbReference type="ARBA" id="ARBA00044793"/>
    </source>
</evidence>
<dbReference type="PANTHER" id="PTHR13117">
    <property type="entry name" value="ENDOPLASMIC RETICULUM MULTISPAN TRANSMEMBRANE PROTEIN-RELATED"/>
    <property type="match status" value="1"/>
</dbReference>
<sequence length="504" mass="56389">MQRKKPIKTLKPNEQTKDSQNLEIVSAALFGTRYLVLLQISSRILTFILNQIIKGFTTAEAFGIVALKLDFLQSTILFLCREGFRCAFLRAPSISKKKENGKSKESSEMESETQEIINLATIPPILGILVGFIACRLMYTSLKNSDGSALPTDHKMLALSVTLYGIGALIVLMAEPLYAIVQNNMMFQIRAQNAIKSNVVVRCIASALGFGWILESLDDSWVILSFSIAQMVYAVVLSSFLFYFLRKKVNFGFLIPKKIQTDGTQKNGYYYNPRLLELAKEFTLQSTVKHFLTEGDKLVISWVCNQTDTGLYALAANYGSLPARMLFQPIEETSLRSQLIFGMLAIAFCCGYITYIGPIVVGRNWVQKGVLGVLVAYVFYLPFLGVNGILEAFTFSTASKQEIKKYSSAMTLFSLIYCTAIVVLSFYPLAFLLKFYEIASGVGRLIDTNSKEFEVIGTGAIMLVVANMINMKQYTVWDLVYSYLLLLWQQSTNLSLVSSTNYDL</sequence>
<evidence type="ECO:0000256" key="3">
    <source>
        <dbReference type="ARBA" id="ARBA00010288"/>
    </source>
</evidence>
<feature type="transmembrane region" description="Helical" evidence="10">
    <location>
        <begin position="116"/>
        <end position="139"/>
    </location>
</feature>
<dbReference type="Pfam" id="PF04506">
    <property type="entry name" value="Rft-1"/>
    <property type="match status" value="2"/>
</dbReference>
<feature type="transmembrane region" description="Helical" evidence="10">
    <location>
        <begin position="339"/>
        <end position="357"/>
    </location>
</feature>
<dbReference type="GO" id="GO:0034203">
    <property type="term" value="P:glycolipid translocation"/>
    <property type="evidence" value="ECO:0007669"/>
    <property type="project" value="TreeGrafter"/>
</dbReference>
<comment type="pathway">
    <text evidence="2">Protein modification; protein glycosylation.</text>
</comment>
<keyword evidence="12" id="KW-1185">Reference proteome</keyword>
<dbReference type="PANTHER" id="PTHR13117:SF5">
    <property type="entry name" value="PROTEIN RFT1 HOMOLOG"/>
    <property type="match status" value="1"/>
</dbReference>
<keyword evidence="7 10" id="KW-0472">Membrane</keyword>
<comment type="function">
    <text evidence="9 10">Intramembrane glycolipid transporter that operates in the biosynthetic pathway of dolichol-linked oligosaccharides, the glycan precursors employed in protein asparagine (N)-glycosylation. The sequential addition of sugars to dolichol pyrophosphate produces dolichol-linked oligosaccharides containing fourteen sugars, including two GlcNAcs, nine mannoses and three glucoses. Once assembled, the oligosaccharide is transferred from the lipid to nascent proteins by oligosaccharyltransferases. The assembly of dolichol-linked oligosaccharides begins on the cytosolic side of the endoplasmic reticulum membrane and finishes in its lumen. RFT1 could mediate the translocation of the cytosolically oriented intermediate DolPP-GlcNAc2Man5, produced by ALG11, into the ER lumen where dolichol-linked oligosaccharides assembly continues. However, the intramembrane lipid transporter activity could not be confirmed in vitro.</text>
</comment>
<proteinExistence type="inferred from homology"/>
<feature type="transmembrane region" description="Helical" evidence="10">
    <location>
        <begin position="193"/>
        <end position="214"/>
    </location>
</feature>
<reference evidence="11 12" key="1">
    <citation type="journal article" date="2018" name="MBio">
        <title>Comparative Genomics Reveals the Core Gene Toolbox for the Fungus-Insect Symbiosis.</title>
        <authorList>
            <person name="Wang Y."/>
            <person name="Stata M."/>
            <person name="Wang W."/>
            <person name="Stajich J.E."/>
            <person name="White M.M."/>
            <person name="Moncalvo J.M."/>
        </authorList>
    </citation>
    <scope>NUCLEOTIDE SEQUENCE [LARGE SCALE GENOMIC DNA]</scope>
    <source>
        <strain evidence="11 12">AUS-126-30</strain>
    </source>
</reference>
<feature type="transmembrane region" description="Helical" evidence="10">
    <location>
        <begin position="369"/>
        <end position="390"/>
    </location>
</feature>
<comment type="similarity">
    <text evidence="3 10">Belongs to the RFT1 family.</text>
</comment>
<evidence type="ECO:0000256" key="7">
    <source>
        <dbReference type="ARBA" id="ARBA00023136"/>
    </source>
</evidence>
<dbReference type="InterPro" id="IPR007594">
    <property type="entry name" value="RFT1"/>
</dbReference>
<feature type="transmembrane region" description="Helical" evidence="10">
    <location>
        <begin position="159"/>
        <end position="181"/>
    </location>
</feature>
<comment type="caution">
    <text evidence="11">The sequence shown here is derived from an EMBL/GenBank/DDBJ whole genome shotgun (WGS) entry which is preliminary data.</text>
</comment>
<feature type="transmembrane region" description="Helical" evidence="10">
    <location>
        <begin position="411"/>
        <end position="433"/>
    </location>
</feature>
<dbReference type="EMBL" id="MBFU01000704">
    <property type="protein sequence ID" value="PVZ97877.1"/>
    <property type="molecule type" value="Genomic_DNA"/>
</dbReference>
<dbReference type="Proteomes" id="UP000245591">
    <property type="component" value="Unassembled WGS sequence"/>
</dbReference>
<feature type="transmembrane region" description="Helical" evidence="10">
    <location>
        <begin position="453"/>
        <end position="469"/>
    </location>
</feature>
<evidence type="ECO:0000313" key="11">
    <source>
        <dbReference type="EMBL" id="PVZ97877.1"/>
    </source>
</evidence>
<name>A0A2U1IYL7_SMIAN</name>
<evidence type="ECO:0000256" key="9">
    <source>
        <dbReference type="ARBA" id="ARBA00045912"/>
    </source>
</evidence>
<keyword evidence="6 10" id="KW-1133">Transmembrane helix</keyword>
<feature type="transmembrane region" description="Helical" evidence="10">
    <location>
        <begin position="220"/>
        <end position="245"/>
    </location>
</feature>
<dbReference type="GO" id="GO:0006488">
    <property type="term" value="P:dolichol-linked oligosaccharide biosynthetic process"/>
    <property type="evidence" value="ECO:0007669"/>
    <property type="project" value="InterPro"/>
</dbReference>
<organism evidence="11 12">
    <name type="scientific">Smittium angustum</name>
    <dbReference type="NCBI Taxonomy" id="133377"/>
    <lineage>
        <taxon>Eukaryota</taxon>
        <taxon>Fungi</taxon>
        <taxon>Fungi incertae sedis</taxon>
        <taxon>Zoopagomycota</taxon>
        <taxon>Kickxellomycotina</taxon>
        <taxon>Harpellomycetes</taxon>
        <taxon>Harpellales</taxon>
        <taxon>Legeriomycetaceae</taxon>
        <taxon>Smittium</taxon>
    </lineage>
</organism>
<keyword evidence="4 10" id="KW-0812">Transmembrane</keyword>
<evidence type="ECO:0000313" key="12">
    <source>
        <dbReference type="Proteomes" id="UP000245591"/>
    </source>
</evidence>
<evidence type="ECO:0000256" key="6">
    <source>
        <dbReference type="ARBA" id="ARBA00022989"/>
    </source>
</evidence>